<sequence length="158" mass="17215">MSIDIGPEVNGHNVVERIDPRMTLADFLRQRCGLASVRTGCEQGACGSCTVELDGVTARSCLTLAATADGSTITTVEGIAPTGELTALQYQLWRHHGLQCGFCTSGIIMVMREFLRENPEPTEQQVREALSGNICRCTGYQNIVDAVLDAARVERDRR</sequence>
<dbReference type="AlphaFoldDB" id="A0A7K3LJ11"/>
<dbReference type="Pfam" id="PF01799">
    <property type="entry name" value="Fer2_2"/>
    <property type="match status" value="1"/>
</dbReference>
<keyword evidence="3" id="KW-0560">Oxidoreductase</keyword>
<dbReference type="CDD" id="cd00207">
    <property type="entry name" value="fer2"/>
    <property type="match status" value="1"/>
</dbReference>
<dbReference type="GO" id="GO:0016491">
    <property type="term" value="F:oxidoreductase activity"/>
    <property type="evidence" value="ECO:0007669"/>
    <property type="project" value="UniProtKB-KW"/>
</dbReference>
<feature type="domain" description="2Fe-2S ferredoxin-type" evidence="6">
    <location>
        <begin position="3"/>
        <end position="79"/>
    </location>
</feature>
<evidence type="ECO:0000256" key="3">
    <source>
        <dbReference type="ARBA" id="ARBA00023002"/>
    </source>
</evidence>
<dbReference type="RefSeq" id="WP_059037942.1">
    <property type="nucleotide sequence ID" value="NZ_JAADZU010000002.1"/>
</dbReference>
<reference evidence="7 8" key="1">
    <citation type="submission" date="2020-01" db="EMBL/GenBank/DDBJ databases">
        <title>Investigation of new actinobacteria for the biodesulphurisation of diesel fuel.</title>
        <authorList>
            <person name="Athi Narayanan S.M."/>
        </authorList>
    </citation>
    <scope>NUCLEOTIDE SEQUENCE [LARGE SCALE GENOMIC DNA]</scope>
    <source>
        <strain evidence="7 8">213E</strain>
    </source>
</reference>
<dbReference type="InterPro" id="IPR036010">
    <property type="entry name" value="2Fe-2S_ferredoxin-like_sf"/>
</dbReference>
<dbReference type="PROSITE" id="PS51085">
    <property type="entry name" value="2FE2S_FER_2"/>
    <property type="match status" value="1"/>
</dbReference>
<dbReference type="Gene3D" id="3.10.20.30">
    <property type="match status" value="1"/>
</dbReference>
<evidence type="ECO:0000256" key="1">
    <source>
        <dbReference type="ARBA" id="ARBA00022714"/>
    </source>
</evidence>
<dbReference type="InterPro" id="IPR002888">
    <property type="entry name" value="2Fe-2S-bd"/>
</dbReference>
<dbReference type="PROSITE" id="PS00197">
    <property type="entry name" value="2FE2S_FER_1"/>
    <property type="match status" value="1"/>
</dbReference>
<keyword evidence="4" id="KW-0408">Iron</keyword>
<protein>
    <submittedName>
        <fullName evidence="7">(2Fe-2S)-binding protein</fullName>
    </submittedName>
</protein>
<dbReference type="GO" id="GO:0051537">
    <property type="term" value="F:2 iron, 2 sulfur cluster binding"/>
    <property type="evidence" value="ECO:0007669"/>
    <property type="project" value="UniProtKB-KW"/>
</dbReference>
<dbReference type="SUPFAM" id="SSF54292">
    <property type="entry name" value="2Fe-2S ferredoxin-like"/>
    <property type="match status" value="1"/>
</dbReference>
<dbReference type="InterPro" id="IPR036884">
    <property type="entry name" value="2Fe-2S-bd_dom_sf"/>
</dbReference>
<keyword evidence="2" id="KW-0479">Metal-binding</keyword>
<evidence type="ECO:0000313" key="8">
    <source>
        <dbReference type="Proteomes" id="UP000466307"/>
    </source>
</evidence>
<proteinExistence type="predicted"/>
<evidence type="ECO:0000256" key="5">
    <source>
        <dbReference type="ARBA" id="ARBA00023014"/>
    </source>
</evidence>
<keyword evidence="5" id="KW-0411">Iron-sulfur</keyword>
<dbReference type="PANTHER" id="PTHR44379:SF5">
    <property type="entry name" value="OXIDOREDUCTASE WITH IRON-SULFUR SUBUNIT"/>
    <property type="match status" value="1"/>
</dbReference>
<organism evidence="7 8">
    <name type="scientific">Gordonia desulfuricans</name>
    <dbReference type="NCBI Taxonomy" id="89051"/>
    <lineage>
        <taxon>Bacteria</taxon>
        <taxon>Bacillati</taxon>
        <taxon>Actinomycetota</taxon>
        <taxon>Actinomycetes</taxon>
        <taxon>Mycobacteriales</taxon>
        <taxon>Gordoniaceae</taxon>
        <taxon>Gordonia</taxon>
    </lineage>
</organism>
<dbReference type="Proteomes" id="UP000466307">
    <property type="component" value="Unassembled WGS sequence"/>
</dbReference>
<accession>A0A7K3LJ11</accession>
<evidence type="ECO:0000256" key="2">
    <source>
        <dbReference type="ARBA" id="ARBA00022723"/>
    </source>
</evidence>
<evidence type="ECO:0000259" key="6">
    <source>
        <dbReference type="PROSITE" id="PS51085"/>
    </source>
</evidence>
<keyword evidence="8" id="KW-1185">Reference proteome</keyword>
<dbReference type="InterPro" id="IPR001041">
    <property type="entry name" value="2Fe-2S_ferredoxin-type"/>
</dbReference>
<dbReference type="PANTHER" id="PTHR44379">
    <property type="entry name" value="OXIDOREDUCTASE WITH IRON-SULFUR SUBUNIT"/>
    <property type="match status" value="1"/>
</dbReference>
<dbReference type="Gene3D" id="1.10.150.120">
    <property type="entry name" value="[2Fe-2S]-binding domain"/>
    <property type="match status" value="1"/>
</dbReference>
<dbReference type="SUPFAM" id="SSF47741">
    <property type="entry name" value="CO dehydrogenase ISP C-domain like"/>
    <property type="match status" value="1"/>
</dbReference>
<dbReference type="GO" id="GO:0046872">
    <property type="term" value="F:metal ion binding"/>
    <property type="evidence" value="ECO:0007669"/>
    <property type="project" value="UniProtKB-KW"/>
</dbReference>
<keyword evidence="1" id="KW-0001">2Fe-2S</keyword>
<dbReference type="EMBL" id="JAADZU010000002">
    <property type="protein sequence ID" value="NDK88163.1"/>
    <property type="molecule type" value="Genomic_DNA"/>
</dbReference>
<comment type="caution">
    <text evidence="7">The sequence shown here is derived from an EMBL/GenBank/DDBJ whole genome shotgun (WGS) entry which is preliminary data.</text>
</comment>
<gene>
    <name evidence="7" type="ORF">GYA93_00985</name>
</gene>
<name>A0A7K3LJ11_9ACTN</name>
<dbReference type="InterPro" id="IPR051452">
    <property type="entry name" value="Diverse_Oxidoreductases"/>
</dbReference>
<evidence type="ECO:0000256" key="4">
    <source>
        <dbReference type="ARBA" id="ARBA00023004"/>
    </source>
</evidence>
<dbReference type="InterPro" id="IPR006058">
    <property type="entry name" value="2Fe2S_fd_BS"/>
</dbReference>
<evidence type="ECO:0000313" key="7">
    <source>
        <dbReference type="EMBL" id="NDK88163.1"/>
    </source>
</evidence>
<dbReference type="Pfam" id="PF00111">
    <property type="entry name" value="Fer2"/>
    <property type="match status" value="1"/>
</dbReference>
<dbReference type="InterPro" id="IPR012675">
    <property type="entry name" value="Beta-grasp_dom_sf"/>
</dbReference>